<dbReference type="Proteomes" id="UP000712281">
    <property type="component" value="Unassembled WGS sequence"/>
</dbReference>
<evidence type="ECO:0000313" key="2">
    <source>
        <dbReference type="EMBL" id="KAF2558413.1"/>
    </source>
</evidence>
<dbReference type="AlphaFoldDB" id="A0A8S9HKE9"/>
<protein>
    <submittedName>
        <fullName evidence="2">Uncharacterized protein</fullName>
    </submittedName>
</protein>
<gene>
    <name evidence="2" type="ORF">F2Q68_00015162</name>
</gene>
<proteinExistence type="predicted"/>
<evidence type="ECO:0000313" key="3">
    <source>
        <dbReference type="Proteomes" id="UP000712281"/>
    </source>
</evidence>
<accession>A0A8S9HKE9</accession>
<sequence length="255" mass="28847">MDSCRIDVLAELGRYVATKTLCKLAGFLKTLEYWQRDKFWDLVSRFLILCLEMLETSALGLGQDLGLLLVLEGAMTNSTYVSRFSFILIPYRFKVRDRCYAVLQGFSLNPAFEKHFGLSTDVRSQNCSSCLDFICDRGVRTKGSCKFFPGKRHPPILCFPSSYWCGGRSVVLALHEGCAQLYSQGRCWDVEFWFGLYGKALAEGQWAFIEIDMPSKPELSCFKMAHGETKPKSLDPEPVQSQFRGSMETERNAGG</sequence>
<reference evidence="2" key="1">
    <citation type="submission" date="2019-12" db="EMBL/GenBank/DDBJ databases">
        <title>Genome sequencing and annotation of Brassica cretica.</title>
        <authorList>
            <person name="Studholme D.J."/>
            <person name="Sarris P.F."/>
        </authorList>
    </citation>
    <scope>NUCLEOTIDE SEQUENCE</scope>
    <source>
        <strain evidence="2">PFS-001/15</strain>
        <tissue evidence="2">Leaf</tissue>
    </source>
</reference>
<evidence type="ECO:0000256" key="1">
    <source>
        <dbReference type="SAM" id="MobiDB-lite"/>
    </source>
</evidence>
<dbReference type="EMBL" id="QGKW02001940">
    <property type="protein sequence ID" value="KAF2558413.1"/>
    <property type="molecule type" value="Genomic_DNA"/>
</dbReference>
<feature type="region of interest" description="Disordered" evidence="1">
    <location>
        <begin position="228"/>
        <end position="255"/>
    </location>
</feature>
<comment type="caution">
    <text evidence="2">The sequence shown here is derived from an EMBL/GenBank/DDBJ whole genome shotgun (WGS) entry which is preliminary data.</text>
</comment>
<name>A0A8S9HKE9_BRACR</name>
<organism evidence="2 3">
    <name type="scientific">Brassica cretica</name>
    <name type="common">Mustard</name>
    <dbReference type="NCBI Taxonomy" id="69181"/>
    <lineage>
        <taxon>Eukaryota</taxon>
        <taxon>Viridiplantae</taxon>
        <taxon>Streptophyta</taxon>
        <taxon>Embryophyta</taxon>
        <taxon>Tracheophyta</taxon>
        <taxon>Spermatophyta</taxon>
        <taxon>Magnoliopsida</taxon>
        <taxon>eudicotyledons</taxon>
        <taxon>Gunneridae</taxon>
        <taxon>Pentapetalae</taxon>
        <taxon>rosids</taxon>
        <taxon>malvids</taxon>
        <taxon>Brassicales</taxon>
        <taxon>Brassicaceae</taxon>
        <taxon>Brassiceae</taxon>
        <taxon>Brassica</taxon>
    </lineage>
</organism>